<feature type="compositionally biased region" description="Polar residues" evidence="1">
    <location>
        <begin position="49"/>
        <end position="64"/>
    </location>
</feature>
<dbReference type="Pfam" id="PF25701">
    <property type="entry name" value="RRM_YTH1"/>
    <property type="match status" value="1"/>
</dbReference>
<dbReference type="AlphaFoldDB" id="A0AAV9HHM1"/>
<dbReference type="GO" id="GO:0000381">
    <property type="term" value="P:regulation of alternative mRNA splicing, via spliceosome"/>
    <property type="evidence" value="ECO:0007669"/>
    <property type="project" value="TreeGrafter"/>
</dbReference>
<evidence type="ECO:0000256" key="1">
    <source>
        <dbReference type="SAM" id="MobiDB-lite"/>
    </source>
</evidence>
<dbReference type="Gene3D" id="3.30.70.330">
    <property type="match status" value="1"/>
</dbReference>
<organism evidence="3 4">
    <name type="scientific">Cladorrhinum samala</name>
    <dbReference type="NCBI Taxonomy" id="585594"/>
    <lineage>
        <taxon>Eukaryota</taxon>
        <taxon>Fungi</taxon>
        <taxon>Dikarya</taxon>
        <taxon>Ascomycota</taxon>
        <taxon>Pezizomycotina</taxon>
        <taxon>Sordariomycetes</taxon>
        <taxon>Sordariomycetidae</taxon>
        <taxon>Sordariales</taxon>
        <taxon>Podosporaceae</taxon>
        <taxon>Cladorrhinum</taxon>
    </lineage>
</organism>
<dbReference type="Gene3D" id="3.10.590.10">
    <property type="entry name" value="ph1033 like domains"/>
    <property type="match status" value="2"/>
</dbReference>
<protein>
    <submittedName>
        <fullName evidence="3">Zinc finger CCCH domain-containing protein 45</fullName>
    </submittedName>
</protein>
<feature type="compositionally biased region" description="Low complexity" evidence="1">
    <location>
        <begin position="228"/>
        <end position="240"/>
    </location>
</feature>
<reference evidence="3" key="1">
    <citation type="journal article" date="2023" name="Mol. Phylogenet. Evol.">
        <title>Genome-scale phylogeny and comparative genomics of the fungal order Sordariales.</title>
        <authorList>
            <person name="Hensen N."/>
            <person name="Bonometti L."/>
            <person name="Westerberg I."/>
            <person name="Brannstrom I.O."/>
            <person name="Guillou S."/>
            <person name="Cros-Aarteil S."/>
            <person name="Calhoun S."/>
            <person name="Haridas S."/>
            <person name="Kuo A."/>
            <person name="Mondo S."/>
            <person name="Pangilinan J."/>
            <person name="Riley R."/>
            <person name="LaButti K."/>
            <person name="Andreopoulos B."/>
            <person name="Lipzen A."/>
            <person name="Chen C."/>
            <person name="Yan M."/>
            <person name="Daum C."/>
            <person name="Ng V."/>
            <person name="Clum A."/>
            <person name="Steindorff A."/>
            <person name="Ohm R.A."/>
            <person name="Martin F."/>
            <person name="Silar P."/>
            <person name="Natvig D.O."/>
            <person name="Lalanne C."/>
            <person name="Gautier V."/>
            <person name="Ament-Velasquez S.L."/>
            <person name="Kruys A."/>
            <person name="Hutchinson M.I."/>
            <person name="Powell A.J."/>
            <person name="Barry K."/>
            <person name="Miller A.N."/>
            <person name="Grigoriev I.V."/>
            <person name="Debuchy R."/>
            <person name="Gladieux P."/>
            <person name="Hiltunen Thoren M."/>
            <person name="Johannesson H."/>
        </authorList>
    </citation>
    <scope>NUCLEOTIDE SEQUENCE</scope>
    <source>
        <strain evidence="3">PSN324</strain>
    </source>
</reference>
<dbReference type="PANTHER" id="PTHR12357:SF3">
    <property type="entry name" value="YTH DOMAIN-CONTAINING PROTEIN 1"/>
    <property type="match status" value="1"/>
</dbReference>
<dbReference type="InterPro" id="IPR007275">
    <property type="entry name" value="YTH_domain"/>
</dbReference>
<dbReference type="InterPro" id="IPR035979">
    <property type="entry name" value="RBD_domain_sf"/>
</dbReference>
<gene>
    <name evidence="3" type="ORF">QBC42DRAFT_289643</name>
</gene>
<proteinExistence type="predicted"/>
<dbReference type="GO" id="GO:0005654">
    <property type="term" value="C:nucleoplasm"/>
    <property type="evidence" value="ECO:0007669"/>
    <property type="project" value="TreeGrafter"/>
</dbReference>
<dbReference type="SUPFAM" id="SSF54928">
    <property type="entry name" value="RNA-binding domain, RBD"/>
    <property type="match status" value="1"/>
</dbReference>
<feature type="region of interest" description="Disordered" evidence="1">
    <location>
        <begin position="355"/>
        <end position="410"/>
    </location>
</feature>
<evidence type="ECO:0000313" key="3">
    <source>
        <dbReference type="EMBL" id="KAK4459361.1"/>
    </source>
</evidence>
<dbReference type="InterPro" id="IPR012677">
    <property type="entry name" value="Nucleotide-bd_a/b_plait_sf"/>
</dbReference>
<feature type="region of interest" description="Disordered" evidence="1">
    <location>
        <begin position="416"/>
        <end position="435"/>
    </location>
</feature>
<reference evidence="3" key="2">
    <citation type="submission" date="2023-06" db="EMBL/GenBank/DDBJ databases">
        <authorList>
            <consortium name="Lawrence Berkeley National Laboratory"/>
            <person name="Mondo S.J."/>
            <person name="Hensen N."/>
            <person name="Bonometti L."/>
            <person name="Westerberg I."/>
            <person name="Brannstrom I.O."/>
            <person name="Guillou S."/>
            <person name="Cros-Aarteil S."/>
            <person name="Calhoun S."/>
            <person name="Haridas S."/>
            <person name="Kuo A."/>
            <person name="Pangilinan J."/>
            <person name="Riley R."/>
            <person name="Labutti K."/>
            <person name="Andreopoulos B."/>
            <person name="Lipzen A."/>
            <person name="Chen C."/>
            <person name="Yanf M."/>
            <person name="Daum C."/>
            <person name="Ng V."/>
            <person name="Clum A."/>
            <person name="Steindorff A."/>
            <person name="Ohm R."/>
            <person name="Martin F."/>
            <person name="Silar P."/>
            <person name="Natvig D."/>
            <person name="Lalanne C."/>
            <person name="Gautier V."/>
            <person name="Ament-Velasquez S.L."/>
            <person name="Kruys A."/>
            <person name="Hutchinson M.I."/>
            <person name="Powell A.J."/>
            <person name="Barry K."/>
            <person name="Miller A.N."/>
            <person name="Grigoriev I.V."/>
            <person name="Debuchy R."/>
            <person name="Gladieux P."/>
            <person name="Thoren M.H."/>
            <person name="Johannesson H."/>
        </authorList>
    </citation>
    <scope>NUCLEOTIDE SEQUENCE</scope>
    <source>
        <strain evidence="3">PSN324</strain>
    </source>
</reference>
<dbReference type="GO" id="GO:1990247">
    <property type="term" value="F:N6-methyladenosine-containing RNA reader activity"/>
    <property type="evidence" value="ECO:0007669"/>
    <property type="project" value="TreeGrafter"/>
</dbReference>
<sequence>MGDTPHQPGAPAEYHPVQESSGLSLSSGVGPSHTTADCPSVYPSPPSEQQPTAQLEMSQQQPRSSGPFDMNGMASALPQQQQQHNHHQQPAYRAAPYSNGPQRYNAAAMPSPGAAVQPPVPHMGPAPTHQYYLAQQAHMAQYYPTPLSPQQPSASLPARADMNYYAAAPMIVNQQHHPGPHYYYQAAAHYPGQGPHVQAQLQILGQYPQPHPQAHPQHQLQEPHSDQPHQQPQPYTQPHQLSQQHGDHGSNNLVQPGTFPPKSRQPSVVRGPPRKPRQSGHAIWIGNLPPQTELMALVHHVCKETDGLESLFLISKSSCAFANFRDEESSIAAQRKLHDSKFMMVKLVSRLRKSTVEGPAGVTAPTGPAAASSQHTGPTSNQAATESVTDTNGNHEPPTASTPTTTTTTTVNETPQTAAAEAPAVKSPPTTNGTATQKDRFFILKSLTIEDLDLSVKTNIWATQSHNEQTLNQAFKSAENVYLVFSANKSGEYYGYARMTSAINDDPAAAIEFAPKAHSTADVDLPKAIPTEATEFAPKGRIIDDSARGTIFWEADDEDQTTGADSNGNSAAQDEEGSGASAAGGDTGSVKSSQEGTNGEVKAWGKPFQLEWLSTNRLPFYRTRGLRNPWNSNREVKIARDGTELEPSVGRKLIGLFNRVQSPAIGVVPGMIPPHVVTGGPRVPIAVTMPGFVPMRLA</sequence>
<accession>A0AAV9HHM1</accession>
<dbReference type="CDD" id="cd21134">
    <property type="entry name" value="YTH"/>
    <property type="match status" value="1"/>
</dbReference>
<dbReference type="GO" id="GO:0003729">
    <property type="term" value="F:mRNA binding"/>
    <property type="evidence" value="ECO:0007669"/>
    <property type="project" value="TreeGrafter"/>
</dbReference>
<dbReference type="GO" id="GO:0000398">
    <property type="term" value="P:mRNA splicing, via spliceosome"/>
    <property type="evidence" value="ECO:0007669"/>
    <property type="project" value="TreeGrafter"/>
</dbReference>
<feature type="compositionally biased region" description="Low complexity" evidence="1">
    <location>
        <begin position="358"/>
        <end position="371"/>
    </location>
</feature>
<dbReference type="PROSITE" id="PS50882">
    <property type="entry name" value="YTH"/>
    <property type="match status" value="1"/>
</dbReference>
<dbReference type="Pfam" id="PF04146">
    <property type="entry name" value="YTH"/>
    <property type="match status" value="1"/>
</dbReference>
<dbReference type="InterPro" id="IPR057720">
    <property type="entry name" value="RRM_YTH1"/>
</dbReference>
<dbReference type="InterPro" id="IPR045168">
    <property type="entry name" value="YTH_prot"/>
</dbReference>
<keyword evidence="4" id="KW-1185">Reference proteome</keyword>
<feature type="compositionally biased region" description="Polar residues" evidence="1">
    <location>
        <begin position="372"/>
        <end position="394"/>
    </location>
</feature>
<feature type="domain" description="YTH" evidence="2">
    <location>
        <begin position="439"/>
        <end position="657"/>
    </location>
</feature>
<feature type="region of interest" description="Disordered" evidence="1">
    <location>
        <begin position="1"/>
        <end position="104"/>
    </location>
</feature>
<dbReference type="PANTHER" id="PTHR12357">
    <property type="entry name" value="YTH YT521-B HOMOLOGY DOMAIN-CONTAINING"/>
    <property type="match status" value="1"/>
</dbReference>
<evidence type="ECO:0000259" key="2">
    <source>
        <dbReference type="PROSITE" id="PS50882"/>
    </source>
</evidence>
<dbReference type="CDD" id="cd00590">
    <property type="entry name" value="RRM_SF"/>
    <property type="match status" value="1"/>
</dbReference>
<name>A0AAV9HHM1_9PEZI</name>
<feature type="region of interest" description="Disordered" evidence="1">
    <location>
        <begin position="207"/>
        <end position="283"/>
    </location>
</feature>
<evidence type="ECO:0000313" key="4">
    <source>
        <dbReference type="Proteomes" id="UP001321749"/>
    </source>
</evidence>
<feature type="compositionally biased region" description="Polar residues" evidence="1">
    <location>
        <begin position="241"/>
        <end position="255"/>
    </location>
</feature>
<feature type="region of interest" description="Disordered" evidence="1">
    <location>
        <begin position="556"/>
        <end position="602"/>
    </location>
</feature>
<feature type="compositionally biased region" description="Low complexity" evidence="1">
    <location>
        <begin position="397"/>
        <end position="410"/>
    </location>
</feature>
<comment type="caution">
    <text evidence="3">The sequence shown here is derived from an EMBL/GenBank/DDBJ whole genome shotgun (WGS) entry which is preliminary data.</text>
</comment>
<feature type="compositionally biased region" description="Low complexity" evidence="1">
    <location>
        <begin position="207"/>
        <end position="220"/>
    </location>
</feature>
<dbReference type="EMBL" id="MU865039">
    <property type="protein sequence ID" value="KAK4459361.1"/>
    <property type="molecule type" value="Genomic_DNA"/>
</dbReference>
<dbReference type="Proteomes" id="UP001321749">
    <property type="component" value="Unassembled WGS sequence"/>
</dbReference>